<evidence type="ECO:0000256" key="1">
    <source>
        <dbReference type="SAM" id="MobiDB-lite"/>
    </source>
</evidence>
<dbReference type="EMBL" id="LT629758">
    <property type="protein sequence ID" value="SDT26824.1"/>
    <property type="molecule type" value="Genomic_DNA"/>
</dbReference>
<proteinExistence type="predicted"/>
<dbReference type="Proteomes" id="UP000198688">
    <property type="component" value="Chromosome I"/>
</dbReference>
<keyword evidence="3" id="KW-1185">Reference proteome</keyword>
<gene>
    <name evidence="2" type="ORF">SAMN04489716_3066</name>
</gene>
<reference evidence="2 3" key="1">
    <citation type="submission" date="2016-10" db="EMBL/GenBank/DDBJ databases">
        <authorList>
            <person name="de Groot N.N."/>
        </authorList>
    </citation>
    <scope>NUCLEOTIDE SEQUENCE [LARGE SCALE GENOMIC DNA]</scope>
    <source>
        <strain evidence="2 3">DSM 43941</strain>
    </source>
</reference>
<dbReference type="AlphaFoldDB" id="A0A1H1YZB7"/>
<dbReference type="STRING" id="113562.SAMN04489716_3066"/>
<evidence type="ECO:0000313" key="2">
    <source>
        <dbReference type="EMBL" id="SDT26824.1"/>
    </source>
</evidence>
<accession>A0A1H1YZB7</accession>
<sequence>MAVGYEGWAALERQTTVEITQCARADRHRVGGDQRQDGHLVKHALERR</sequence>
<protein>
    <submittedName>
        <fullName evidence="2">Uncharacterized protein</fullName>
    </submittedName>
</protein>
<organism evidence="2 3">
    <name type="scientific">Actinoplanes derwentensis</name>
    <dbReference type="NCBI Taxonomy" id="113562"/>
    <lineage>
        <taxon>Bacteria</taxon>
        <taxon>Bacillati</taxon>
        <taxon>Actinomycetota</taxon>
        <taxon>Actinomycetes</taxon>
        <taxon>Micromonosporales</taxon>
        <taxon>Micromonosporaceae</taxon>
        <taxon>Actinoplanes</taxon>
    </lineage>
</organism>
<name>A0A1H1YZB7_9ACTN</name>
<feature type="region of interest" description="Disordered" evidence="1">
    <location>
        <begin position="29"/>
        <end position="48"/>
    </location>
</feature>
<evidence type="ECO:0000313" key="3">
    <source>
        <dbReference type="Proteomes" id="UP000198688"/>
    </source>
</evidence>